<dbReference type="OMA" id="AESKMHK"/>
<dbReference type="OrthoDB" id="1638493at2759"/>
<dbReference type="KEGG" id="bfo:118431419"/>
<feature type="compositionally biased region" description="Basic residues" evidence="8">
    <location>
        <begin position="1"/>
        <end position="10"/>
    </location>
</feature>
<feature type="compositionally biased region" description="Polar residues" evidence="8">
    <location>
        <begin position="29"/>
        <end position="42"/>
    </location>
</feature>
<feature type="region of interest" description="Disordered" evidence="8">
    <location>
        <begin position="348"/>
        <end position="390"/>
    </location>
</feature>
<dbReference type="AlphaFoldDB" id="A0A9J7MC45"/>
<dbReference type="GO" id="GO:0019843">
    <property type="term" value="F:rRNA binding"/>
    <property type="evidence" value="ECO:0007669"/>
    <property type="project" value="InterPro"/>
</dbReference>
<keyword evidence="6" id="KW-0539">Nucleus</keyword>
<dbReference type="InterPro" id="IPR026532">
    <property type="entry name" value="BRX1"/>
</dbReference>
<evidence type="ECO:0000256" key="7">
    <source>
        <dbReference type="ARBA" id="ARBA00033181"/>
    </source>
</evidence>
<evidence type="ECO:0000313" key="10">
    <source>
        <dbReference type="Proteomes" id="UP000001554"/>
    </source>
</evidence>
<dbReference type="SMART" id="SM00879">
    <property type="entry name" value="Brix"/>
    <property type="match status" value="1"/>
</dbReference>
<comment type="function">
    <text evidence="1">Required for biogenesis of the 60S ribosomal subunit.</text>
</comment>
<dbReference type="GO" id="GO:0003723">
    <property type="term" value="F:RNA binding"/>
    <property type="evidence" value="ECO:0000318"/>
    <property type="project" value="GO_Central"/>
</dbReference>
<evidence type="ECO:0000256" key="3">
    <source>
        <dbReference type="ARBA" id="ARBA00006369"/>
    </source>
</evidence>
<dbReference type="GO" id="GO:0006364">
    <property type="term" value="P:rRNA processing"/>
    <property type="evidence" value="ECO:0007669"/>
    <property type="project" value="InterPro"/>
</dbReference>
<protein>
    <recommendedName>
        <fullName evidence="4">Ribosome biogenesis protein BRX1 homolog</fullName>
    </recommendedName>
    <alternativeName>
        <fullName evidence="7">Brix domain-containing protein 2</fullName>
    </alternativeName>
</protein>
<evidence type="ECO:0000256" key="8">
    <source>
        <dbReference type="SAM" id="MobiDB-lite"/>
    </source>
</evidence>
<dbReference type="Pfam" id="PF04427">
    <property type="entry name" value="Brix"/>
    <property type="match status" value="1"/>
</dbReference>
<evidence type="ECO:0000256" key="6">
    <source>
        <dbReference type="ARBA" id="ARBA00023242"/>
    </source>
</evidence>
<dbReference type="PANTHER" id="PTHR13634">
    <property type="entry name" value="RIBOSOME BIOGENESIS PROTEIN BRIX"/>
    <property type="match status" value="1"/>
</dbReference>
<dbReference type="GO" id="GO:0000027">
    <property type="term" value="P:ribosomal large subunit assembly"/>
    <property type="evidence" value="ECO:0000318"/>
    <property type="project" value="GO_Central"/>
</dbReference>
<evidence type="ECO:0000256" key="1">
    <source>
        <dbReference type="ARBA" id="ARBA00003439"/>
    </source>
</evidence>
<keyword evidence="5" id="KW-0690">Ribosome biogenesis</keyword>
<dbReference type="FunFam" id="3.40.50.10480:FF:000003">
    <property type="entry name" value="Ribosome biogenesis protein BRX1"/>
    <property type="match status" value="1"/>
</dbReference>
<dbReference type="RefSeq" id="XP_035698532.1">
    <property type="nucleotide sequence ID" value="XM_035842639.1"/>
</dbReference>
<feature type="compositionally biased region" description="Basic residues" evidence="8">
    <location>
        <begin position="381"/>
        <end position="390"/>
    </location>
</feature>
<comment type="subcellular location">
    <subcellularLocation>
        <location evidence="2">Nucleus</location>
        <location evidence="2">Nucleolus</location>
    </subcellularLocation>
</comment>
<sequence length="390" mass="45120">MAAMGRKRGGVKQTGDQVAKKAKTENGEDGNSPNVQPTTQGTAMGDKRKKRRNERRKVQKKLKKKMQREGAHQPKPPVTLEENSEESEEEDSETEEQETPAPVTREDPPPLHGGKWTNKQRCLVFCSRGVSYRARHLMNDLKMLMPHAKAESKMHKKENIQLINEMCEMKNCNKCVYLEARKKMDLYMWVSNVPHGPSVKFLVENVHTMGELKLTGNCLKGSRPIVTFDKSFDEHPHWSVVKELFTQTFSTPYHHPRSQPFVDHVYTFSVVDDRIWFRNYQIVDEKGSLAEVGPRFVLNPIRMFGGSFGGPTLYQNPHYKSPNEIRRALRRLKGDKYTNRVLAKKALQERKTDETYPVDPTDEVFATPRDETDSEDEKPQKKNKRRRKKN</sequence>
<evidence type="ECO:0000313" key="11">
    <source>
        <dbReference type="RefSeq" id="XP_035698532.1"/>
    </source>
</evidence>
<gene>
    <name evidence="11" type="primary">LOC118431419</name>
</gene>
<dbReference type="InterPro" id="IPR007109">
    <property type="entry name" value="Brix"/>
</dbReference>
<dbReference type="Gene3D" id="3.40.50.10480">
    <property type="entry name" value="Probable brix-domain ribosomal biogenesis protein"/>
    <property type="match status" value="1"/>
</dbReference>
<dbReference type="PROSITE" id="PS50833">
    <property type="entry name" value="BRIX"/>
    <property type="match status" value="1"/>
</dbReference>
<evidence type="ECO:0000256" key="5">
    <source>
        <dbReference type="ARBA" id="ARBA00022517"/>
    </source>
</evidence>
<feature type="region of interest" description="Disordered" evidence="8">
    <location>
        <begin position="1"/>
        <end position="115"/>
    </location>
</feature>
<dbReference type="PANTHER" id="PTHR13634:SF0">
    <property type="entry name" value="RIBOSOME BIOGENESIS PROTEIN BRX1 HOMOLOG"/>
    <property type="match status" value="1"/>
</dbReference>
<dbReference type="Proteomes" id="UP000001554">
    <property type="component" value="Chromosome 15"/>
</dbReference>
<reference evidence="10" key="1">
    <citation type="journal article" date="2020" name="Nat. Ecol. Evol.">
        <title>Deeply conserved synteny resolves early events in vertebrate evolution.</title>
        <authorList>
            <person name="Simakov O."/>
            <person name="Marletaz F."/>
            <person name="Yue J.X."/>
            <person name="O'Connell B."/>
            <person name="Jenkins J."/>
            <person name="Brandt A."/>
            <person name="Calef R."/>
            <person name="Tung C.H."/>
            <person name="Huang T.K."/>
            <person name="Schmutz J."/>
            <person name="Satoh N."/>
            <person name="Yu J.K."/>
            <person name="Putnam N.H."/>
            <person name="Green R.E."/>
            <person name="Rokhsar D.S."/>
        </authorList>
    </citation>
    <scope>NUCLEOTIDE SEQUENCE [LARGE SCALE GENOMIC DNA]</scope>
    <source>
        <strain evidence="10">S238N-H82</strain>
    </source>
</reference>
<accession>A0A9J7MC45</accession>
<reference evidence="11" key="2">
    <citation type="submission" date="2025-08" db="UniProtKB">
        <authorList>
            <consortium name="RefSeq"/>
        </authorList>
    </citation>
    <scope>IDENTIFICATION</scope>
    <source>
        <strain evidence="11">S238N-H82</strain>
        <tissue evidence="11">Testes</tissue>
    </source>
</reference>
<feature type="domain" description="Brix" evidence="9">
    <location>
        <begin position="120"/>
        <end position="309"/>
    </location>
</feature>
<proteinExistence type="inferred from homology"/>
<dbReference type="SUPFAM" id="SSF52954">
    <property type="entry name" value="Class II aaRS ABD-related"/>
    <property type="match status" value="1"/>
</dbReference>
<organism evidence="10 11">
    <name type="scientific">Branchiostoma floridae</name>
    <name type="common">Florida lancelet</name>
    <name type="synonym">Amphioxus</name>
    <dbReference type="NCBI Taxonomy" id="7739"/>
    <lineage>
        <taxon>Eukaryota</taxon>
        <taxon>Metazoa</taxon>
        <taxon>Chordata</taxon>
        <taxon>Cephalochordata</taxon>
        <taxon>Leptocardii</taxon>
        <taxon>Amphioxiformes</taxon>
        <taxon>Branchiostomatidae</taxon>
        <taxon>Branchiostoma</taxon>
    </lineage>
</organism>
<evidence type="ECO:0000259" key="9">
    <source>
        <dbReference type="PROSITE" id="PS50833"/>
    </source>
</evidence>
<feature type="compositionally biased region" description="Acidic residues" evidence="8">
    <location>
        <begin position="82"/>
        <end position="98"/>
    </location>
</feature>
<evidence type="ECO:0000256" key="2">
    <source>
        <dbReference type="ARBA" id="ARBA00004604"/>
    </source>
</evidence>
<dbReference type="GO" id="GO:0005730">
    <property type="term" value="C:nucleolus"/>
    <property type="evidence" value="ECO:0000318"/>
    <property type="project" value="GO_Central"/>
</dbReference>
<feature type="compositionally biased region" description="Basic residues" evidence="8">
    <location>
        <begin position="47"/>
        <end position="66"/>
    </location>
</feature>
<dbReference type="GeneID" id="118431419"/>
<keyword evidence="10" id="KW-1185">Reference proteome</keyword>
<evidence type="ECO:0000256" key="4">
    <source>
        <dbReference type="ARBA" id="ARBA00020522"/>
    </source>
</evidence>
<name>A0A9J7MC45_BRAFL</name>
<comment type="similarity">
    <text evidence="3">Belongs to the BRX1 family.</text>
</comment>